<dbReference type="SMART" id="SM00407">
    <property type="entry name" value="IGc1"/>
    <property type="match status" value="1"/>
</dbReference>
<dbReference type="InterPro" id="IPR011162">
    <property type="entry name" value="MHC_I/II-like_Ag-recog"/>
</dbReference>
<dbReference type="PROSITE" id="PS50835">
    <property type="entry name" value="IG_LIKE"/>
    <property type="match status" value="1"/>
</dbReference>
<dbReference type="InterPro" id="IPR037055">
    <property type="entry name" value="MHC_I-like_Ag-recog_sf"/>
</dbReference>
<keyword evidence="3" id="KW-0812">Transmembrane</keyword>
<feature type="chain" id="PRO_5046617956" description="Ig-like domain-containing protein" evidence="4">
    <location>
        <begin position="20"/>
        <end position="334"/>
    </location>
</feature>
<keyword evidence="7" id="KW-1185">Reference proteome</keyword>
<evidence type="ECO:0000256" key="2">
    <source>
        <dbReference type="ARBA" id="ARBA00023319"/>
    </source>
</evidence>
<evidence type="ECO:0000256" key="3">
    <source>
        <dbReference type="SAM" id="Phobius"/>
    </source>
</evidence>
<protein>
    <recommendedName>
        <fullName evidence="5">Ig-like domain-containing protein</fullName>
    </recommendedName>
</protein>
<proteinExistence type="predicted"/>
<dbReference type="Proteomes" id="UP001558613">
    <property type="component" value="Unassembled WGS sequence"/>
</dbReference>
<dbReference type="SUPFAM" id="SSF48726">
    <property type="entry name" value="Immunoglobulin"/>
    <property type="match status" value="1"/>
</dbReference>
<reference evidence="6 7" key="1">
    <citation type="submission" date="2023-09" db="EMBL/GenBank/DDBJ databases">
        <authorList>
            <person name="Wang M."/>
        </authorList>
    </citation>
    <scope>NUCLEOTIDE SEQUENCE [LARGE SCALE GENOMIC DNA]</scope>
    <source>
        <strain evidence="6">GT-2023</strain>
        <tissue evidence="6">Liver</tissue>
    </source>
</reference>
<evidence type="ECO:0000256" key="1">
    <source>
        <dbReference type="ARBA" id="ARBA00023180"/>
    </source>
</evidence>
<name>A0ABR3L4N8_9TELE</name>
<keyword evidence="3" id="KW-1133">Transmembrane helix</keyword>
<keyword evidence="1" id="KW-0325">Glycoprotein</keyword>
<dbReference type="PROSITE" id="PS00290">
    <property type="entry name" value="IG_MHC"/>
    <property type="match status" value="1"/>
</dbReference>
<accession>A0ABR3L4N8</accession>
<evidence type="ECO:0000313" key="6">
    <source>
        <dbReference type="EMBL" id="KAL1247305.1"/>
    </source>
</evidence>
<feature type="domain" description="Ig-like" evidence="5">
    <location>
        <begin position="197"/>
        <end position="286"/>
    </location>
</feature>
<evidence type="ECO:0000313" key="7">
    <source>
        <dbReference type="Proteomes" id="UP001558613"/>
    </source>
</evidence>
<dbReference type="Pfam" id="PF07654">
    <property type="entry name" value="C1-set"/>
    <property type="match status" value="1"/>
</dbReference>
<organism evidence="6 7">
    <name type="scientific">Cirrhinus molitorella</name>
    <name type="common">mud carp</name>
    <dbReference type="NCBI Taxonomy" id="172907"/>
    <lineage>
        <taxon>Eukaryota</taxon>
        <taxon>Metazoa</taxon>
        <taxon>Chordata</taxon>
        <taxon>Craniata</taxon>
        <taxon>Vertebrata</taxon>
        <taxon>Euteleostomi</taxon>
        <taxon>Actinopterygii</taxon>
        <taxon>Neopterygii</taxon>
        <taxon>Teleostei</taxon>
        <taxon>Ostariophysi</taxon>
        <taxon>Cypriniformes</taxon>
        <taxon>Cyprinidae</taxon>
        <taxon>Labeoninae</taxon>
        <taxon>Labeonini</taxon>
        <taxon>Cirrhinus</taxon>
    </lineage>
</organism>
<dbReference type="InterPro" id="IPR036179">
    <property type="entry name" value="Ig-like_dom_sf"/>
</dbReference>
<dbReference type="InterPro" id="IPR003006">
    <property type="entry name" value="Ig/MHC_CS"/>
</dbReference>
<dbReference type="Gene3D" id="3.30.500.10">
    <property type="entry name" value="MHC class I-like antigen recognition-like"/>
    <property type="match status" value="1"/>
</dbReference>
<dbReference type="PANTHER" id="PTHR16675:SF191">
    <property type="entry name" value="CLASS I HISTOCOMPATIBILITY ANTIGEN, F10 ALPHA CHAIN-LIKE-RELATED"/>
    <property type="match status" value="1"/>
</dbReference>
<dbReference type="InterPro" id="IPR007110">
    <property type="entry name" value="Ig-like_dom"/>
</dbReference>
<gene>
    <name evidence="6" type="ORF">QQF64_022681</name>
</gene>
<evidence type="ECO:0000256" key="4">
    <source>
        <dbReference type="SAM" id="SignalP"/>
    </source>
</evidence>
<sequence length="334" mass="37974">MERIIVLLVLLLRTSASNASHSLSLLSTYIEGKTQFPKFSYITALDDITVGYYNSERYIPKGNTSNEDDVVNSDYIKGISDYMHNSFVRRSALFRQHSQNDGIDVYQTLVVCELLDFDKPGKMLTKDAAGGCTTDELCYFNSNFTYIVTANIAQEVLKPHLEEFKQKYEKFYYKICIDTLREYIKKRLNEVNQTKEPKVRFIQKANADSGMFRLSCLATGFYPRHINMSLFMDGQPVADHEITGGDLLPNGDGTYQMRKSLKISAVKHKYTCSVTHLSLDHKLVITWEDELSSYHTGVLLFGLAVLLCVCVILAIAIVICIKRQTESQTEDEVL</sequence>
<comment type="caution">
    <text evidence="6">The sequence shown here is derived from an EMBL/GenBank/DDBJ whole genome shotgun (WGS) entry which is preliminary data.</text>
</comment>
<keyword evidence="3" id="KW-0472">Membrane</keyword>
<dbReference type="EMBL" id="JAYMGO010000025">
    <property type="protein sequence ID" value="KAL1247305.1"/>
    <property type="molecule type" value="Genomic_DNA"/>
</dbReference>
<dbReference type="InterPro" id="IPR003597">
    <property type="entry name" value="Ig_C1-set"/>
</dbReference>
<feature type="transmembrane region" description="Helical" evidence="3">
    <location>
        <begin position="298"/>
        <end position="321"/>
    </location>
</feature>
<keyword evidence="2" id="KW-0393">Immunoglobulin domain</keyword>
<dbReference type="SUPFAM" id="SSF54452">
    <property type="entry name" value="MHC antigen-recognition domain"/>
    <property type="match status" value="1"/>
</dbReference>
<dbReference type="Gene3D" id="2.60.40.10">
    <property type="entry name" value="Immunoglobulins"/>
    <property type="match status" value="1"/>
</dbReference>
<dbReference type="PANTHER" id="PTHR16675">
    <property type="entry name" value="MHC CLASS I-RELATED"/>
    <property type="match status" value="1"/>
</dbReference>
<feature type="signal peptide" evidence="4">
    <location>
        <begin position="1"/>
        <end position="19"/>
    </location>
</feature>
<dbReference type="InterPro" id="IPR013783">
    <property type="entry name" value="Ig-like_fold"/>
</dbReference>
<keyword evidence="4" id="KW-0732">Signal</keyword>
<evidence type="ECO:0000259" key="5">
    <source>
        <dbReference type="PROSITE" id="PS50835"/>
    </source>
</evidence>
<dbReference type="InterPro" id="IPR050208">
    <property type="entry name" value="MHC_class-I_related"/>
</dbReference>